<name>A0ABQ3ZDD9_9ACTN</name>
<gene>
    <name evidence="4" type="ORF">Adu01nite_91660</name>
</gene>
<evidence type="ECO:0000259" key="3">
    <source>
        <dbReference type="Pfam" id="PF05270"/>
    </source>
</evidence>
<feature type="transmembrane region" description="Helical" evidence="2">
    <location>
        <begin position="49"/>
        <end position="69"/>
    </location>
</feature>
<dbReference type="Pfam" id="PF05270">
    <property type="entry name" value="AbfB"/>
    <property type="match status" value="1"/>
</dbReference>
<keyword evidence="2" id="KW-1133">Transmembrane helix</keyword>
<dbReference type="InterPro" id="IPR036195">
    <property type="entry name" value="AbfB_ABD_sf"/>
</dbReference>
<feature type="region of interest" description="Disordered" evidence="1">
    <location>
        <begin position="117"/>
        <end position="142"/>
    </location>
</feature>
<comment type="caution">
    <text evidence="4">The sequence shown here is derived from an EMBL/GenBank/DDBJ whole genome shotgun (WGS) entry which is preliminary data.</text>
</comment>
<reference evidence="4 5" key="1">
    <citation type="submission" date="2021-01" db="EMBL/GenBank/DDBJ databases">
        <title>Whole genome shotgun sequence of Actinoplanes durhamensis NBRC 14914.</title>
        <authorList>
            <person name="Komaki H."/>
            <person name="Tamura T."/>
        </authorList>
    </citation>
    <scope>NUCLEOTIDE SEQUENCE [LARGE SCALE GENOMIC DNA]</scope>
    <source>
        <strain evidence="4 5">NBRC 14914</strain>
    </source>
</reference>
<sequence>MPHDDELNDLRIGGWFSEPRKEVPSTALMPYRPRPLARPADTSDRSRRVLLACGTAVVVGVAGVMALLVTTDGDDDPLPSVAQLAFPSFEPLTPISLLPAPASSSAPPPVVIATQTQPVAEHTTKRPSATPSRTTTTKPTPAVTLTVGSTVGLEISGSPGVRLRHRNFIARADRMGSADSPLEKADAAFTVRDGLADDGCVSLESVNYPGYFLRHRDFVLRLEQGNRQNAELFRKDATFCATPTTGGAVILESINYPTRAVHLRGDGIFHLDEGTGTALVVRRPL</sequence>
<keyword evidence="2" id="KW-0472">Membrane</keyword>
<dbReference type="Proteomes" id="UP000637628">
    <property type="component" value="Unassembled WGS sequence"/>
</dbReference>
<protein>
    <recommendedName>
        <fullName evidence="3">Alpha-L-arabinofuranosidase B arabinose-binding domain-containing protein</fullName>
    </recommendedName>
</protein>
<accession>A0ABQ3ZDD9</accession>
<keyword evidence="5" id="KW-1185">Reference proteome</keyword>
<dbReference type="EMBL" id="BOML01000090">
    <property type="protein sequence ID" value="GIE07816.1"/>
    <property type="molecule type" value="Genomic_DNA"/>
</dbReference>
<proteinExistence type="predicted"/>
<evidence type="ECO:0000313" key="4">
    <source>
        <dbReference type="EMBL" id="GIE07816.1"/>
    </source>
</evidence>
<feature type="domain" description="Alpha-L-arabinofuranosidase B arabinose-binding" evidence="3">
    <location>
        <begin position="159"/>
        <end position="263"/>
    </location>
</feature>
<dbReference type="CDD" id="cd23399">
    <property type="entry name" value="beta-trefoil_ABD_ABFB"/>
    <property type="match status" value="1"/>
</dbReference>
<organism evidence="4 5">
    <name type="scientific">Paractinoplanes durhamensis</name>
    <dbReference type="NCBI Taxonomy" id="113563"/>
    <lineage>
        <taxon>Bacteria</taxon>
        <taxon>Bacillati</taxon>
        <taxon>Actinomycetota</taxon>
        <taxon>Actinomycetes</taxon>
        <taxon>Micromonosporales</taxon>
        <taxon>Micromonosporaceae</taxon>
        <taxon>Paractinoplanes</taxon>
    </lineage>
</organism>
<dbReference type="Gene3D" id="2.80.10.50">
    <property type="match status" value="1"/>
</dbReference>
<dbReference type="RefSeq" id="WP_203735649.1">
    <property type="nucleotide sequence ID" value="NZ_BAAATX010000049.1"/>
</dbReference>
<dbReference type="InterPro" id="IPR007934">
    <property type="entry name" value="AbfB_ABD"/>
</dbReference>
<dbReference type="SUPFAM" id="SSF110221">
    <property type="entry name" value="AbfB domain"/>
    <property type="match status" value="1"/>
</dbReference>
<evidence type="ECO:0000256" key="1">
    <source>
        <dbReference type="SAM" id="MobiDB-lite"/>
    </source>
</evidence>
<evidence type="ECO:0000313" key="5">
    <source>
        <dbReference type="Proteomes" id="UP000637628"/>
    </source>
</evidence>
<evidence type="ECO:0000256" key="2">
    <source>
        <dbReference type="SAM" id="Phobius"/>
    </source>
</evidence>
<feature type="compositionally biased region" description="Low complexity" evidence="1">
    <location>
        <begin position="126"/>
        <end position="142"/>
    </location>
</feature>
<keyword evidence="2" id="KW-0812">Transmembrane</keyword>